<organism evidence="1 2">
    <name type="scientific">Hymenobacter lutimineralis</name>
    <dbReference type="NCBI Taxonomy" id="2606448"/>
    <lineage>
        <taxon>Bacteria</taxon>
        <taxon>Pseudomonadati</taxon>
        <taxon>Bacteroidota</taxon>
        <taxon>Cytophagia</taxon>
        <taxon>Cytophagales</taxon>
        <taxon>Hymenobacteraceae</taxon>
        <taxon>Hymenobacter</taxon>
    </lineage>
</organism>
<comment type="caution">
    <text evidence="1">The sequence shown here is derived from an EMBL/GenBank/DDBJ whole genome shotgun (WGS) entry which is preliminary data.</text>
</comment>
<dbReference type="RefSeq" id="WP_149069107.1">
    <property type="nucleotide sequence ID" value="NZ_VTHL01000001.1"/>
</dbReference>
<dbReference type="Proteomes" id="UP000322791">
    <property type="component" value="Unassembled WGS sequence"/>
</dbReference>
<evidence type="ECO:0008006" key="3">
    <source>
        <dbReference type="Google" id="ProtNLM"/>
    </source>
</evidence>
<keyword evidence="2" id="KW-1185">Reference proteome</keyword>
<dbReference type="AlphaFoldDB" id="A0A5D6VED7"/>
<gene>
    <name evidence="1" type="ORF">FY528_00930</name>
</gene>
<name>A0A5D6VED7_9BACT</name>
<dbReference type="EMBL" id="VTHL01000001">
    <property type="protein sequence ID" value="TYZ14323.1"/>
    <property type="molecule type" value="Genomic_DNA"/>
</dbReference>
<evidence type="ECO:0000313" key="2">
    <source>
        <dbReference type="Proteomes" id="UP000322791"/>
    </source>
</evidence>
<sequence>MDASGRTSADVKRRLAVGIDRALDYLHQHQYPHGEFCAYISPDEAMQAGYCLPDPSLFPTVLVSNCLLYVAGEPRAEEMLTRATRFLQYQMQRGGVWQHFPGWHPFYAFSPPDLDDTACISALLQARGIDCPKPTNIPLLLANRNREGLFYTWLIPRLRPVAYGPYWRLTLPQLLSVRQSVLFWRAEAARQDVDAVVNANVLYYLGERAETRAVEAYLLRIIAEGREASCDKWYLNVYSVYYFFGRAYHNGATGLAPARSSVTARICAAARPDGRLGETVLDTALAACALLSWGSYPPELAAAIEFLLAQQQPAGEWPRWRLYYGGPKRLRGWGSEELTTAFCLEALARYQNLPNAS</sequence>
<evidence type="ECO:0000313" key="1">
    <source>
        <dbReference type="EMBL" id="TYZ14323.1"/>
    </source>
</evidence>
<dbReference type="Gene3D" id="1.50.10.20">
    <property type="match status" value="1"/>
</dbReference>
<protein>
    <recommendedName>
        <fullName evidence="3">Squalene cyclase C-terminal domain-containing protein</fullName>
    </recommendedName>
</protein>
<dbReference type="SUPFAM" id="SSF48239">
    <property type="entry name" value="Terpenoid cyclases/Protein prenyltransferases"/>
    <property type="match status" value="1"/>
</dbReference>
<proteinExistence type="predicted"/>
<accession>A0A5D6VED7</accession>
<dbReference type="InterPro" id="IPR008930">
    <property type="entry name" value="Terpenoid_cyclase/PrenylTrfase"/>
</dbReference>
<reference evidence="1 2" key="1">
    <citation type="submission" date="2019-08" db="EMBL/GenBank/DDBJ databases">
        <authorList>
            <person name="Seo M.-J."/>
        </authorList>
    </citation>
    <scope>NUCLEOTIDE SEQUENCE [LARGE SCALE GENOMIC DNA]</scope>
    <source>
        <strain evidence="1 2">KIGAM108</strain>
    </source>
</reference>